<organism evidence="2 3">
    <name type="scientific">Macrostomum lignano</name>
    <dbReference type="NCBI Taxonomy" id="282301"/>
    <lineage>
        <taxon>Eukaryota</taxon>
        <taxon>Metazoa</taxon>
        <taxon>Spiralia</taxon>
        <taxon>Lophotrochozoa</taxon>
        <taxon>Platyhelminthes</taxon>
        <taxon>Rhabditophora</taxon>
        <taxon>Macrostomorpha</taxon>
        <taxon>Macrostomida</taxon>
        <taxon>Macrostomidae</taxon>
        <taxon>Macrostomum</taxon>
    </lineage>
</organism>
<keyword evidence="2" id="KW-1185">Reference proteome</keyword>
<feature type="region of interest" description="Disordered" evidence="1">
    <location>
        <begin position="149"/>
        <end position="171"/>
    </location>
</feature>
<sequence>ERKPNLNSISRDVSVISGFSLSAGAAALAGGSWPSSAPPSRFSLMPLQQLSQMPDVPGRQPQWCPTWKVLVSGEIGIARWGHRIRDSATGPVLALIFEAFWTGRAAHPAETCQSGSELPEPSETPAPLRFAQRIGLLLGLLGPAGGSGLIEDSHTARSSPSGRQMTSSVKEQTDNKAFKAYRFVDLTGGDFGLCSSGDPSAAHCSPRILNEWKRQPVFLHFSHFCPSSTVSLMRVAELLLLEEEKSLLRADRSGQEVPDGEDYRLLDERIKHEMGLFPFITTREGTRKCTCPSWSSIELGTAIRHWRSPRPAGTEGVDPNWQQCLPHAGHCPRRYRRHGNLRQRRWRRRRHQPEVDNGYRDVCWDLEQRGAVGETCLHLCFLNATRFTHGCSQEDHRVLSQGGQRHLYLLDVYYGEAFLLDHGANIHQRCLWHLLLAARIQKDQRISYLDDEYLDL</sequence>
<dbReference type="AlphaFoldDB" id="A0A1I8JPP1"/>
<protein>
    <submittedName>
        <fullName evidence="3">FERM domain-containing protein</fullName>
    </submittedName>
</protein>
<accession>A0A1I8JPP1</accession>
<name>A0A1I8JPP1_9PLAT</name>
<reference evidence="3" key="1">
    <citation type="submission" date="2016-11" db="UniProtKB">
        <authorList>
            <consortium name="WormBaseParasite"/>
        </authorList>
    </citation>
    <scope>IDENTIFICATION</scope>
</reference>
<feature type="compositionally biased region" description="Polar residues" evidence="1">
    <location>
        <begin position="156"/>
        <end position="170"/>
    </location>
</feature>
<proteinExistence type="predicted"/>
<evidence type="ECO:0000313" key="3">
    <source>
        <dbReference type="WBParaSite" id="snap_masked-unitig_29197-processed-gene-0.1-mRNA-1"/>
    </source>
</evidence>
<evidence type="ECO:0000256" key="1">
    <source>
        <dbReference type="SAM" id="MobiDB-lite"/>
    </source>
</evidence>
<dbReference type="WBParaSite" id="snap_masked-unitig_29197-processed-gene-0.1-mRNA-1">
    <property type="protein sequence ID" value="snap_masked-unitig_29197-processed-gene-0.1-mRNA-1"/>
    <property type="gene ID" value="snap_masked-unitig_29197-processed-gene-0.1"/>
</dbReference>
<evidence type="ECO:0000313" key="2">
    <source>
        <dbReference type="Proteomes" id="UP000095280"/>
    </source>
</evidence>
<dbReference type="Proteomes" id="UP000095280">
    <property type="component" value="Unplaced"/>
</dbReference>